<dbReference type="Proteomes" id="UP001272987">
    <property type="component" value="Unassembled WGS sequence"/>
</dbReference>
<evidence type="ECO:0000313" key="2">
    <source>
        <dbReference type="EMBL" id="MDX2963294.1"/>
    </source>
</evidence>
<dbReference type="GO" id="GO:0016874">
    <property type="term" value="F:ligase activity"/>
    <property type="evidence" value="ECO:0007669"/>
    <property type="project" value="UniProtKB-KW"/>
</dbReference>
<proteinExistence type="predicted"/>
<comment type="caution">
    <text evidence="2">The sequence shown here is derived from an EMBL/GenBank/DDBJ whole genome shotgun (WGS) entry which is preliminary data.</text>
</comment>
<dbReference type="Gene3D" id="3.40.50.12780">
    <property type="entry name" value="N-terminal domain of ligase-like"/>
    <property type="match status" value="1"/>
</dbReference>
<gene>
    <name evidence="2" type="ORF">PV399_26760</name>
    <name evidence="3" type="ORF">PV666_26870</name>
</gene>
<keyword evidence="4" id="KW-1185">Reference proteome</keyword>
<dbReference type="PANTHER" id="PTHR36932:SF1">
    <property type="entry name" value="CAPSULAR POLYSACCHARIDE BIOSYNTHESIS PROTEIN"/>
    <property type="match status" value="1"/>
</dbReference>
<sequence>MTENTLWLDLDARRARGQGPDAIARRQRERLARTVAHARSASPYYRELYRHLPEHVATTRALPVTGKQELTEHFDDWATDREITADKVRAFTDDPDRIGRRFLGRYLVATTSGTSGRRGVFVLDDRCLHVGSAVLSAALTSWLGPRDLARAALRRGRFAQLVATEGHYVGYASYSRTRREGGLRGKLVRAFSVHEPTERLAAELDAYRPAFVIGAAGTIMLLAAEQEAGRLHLDPVLVQPAGETLSTADTDRIARAFHAPVHMAYSATECIYLSYTCADGWYHLNADWAVLEPVDADHRPTPPGEFSHTVLLTNLANRVQPVIRYDLGDSVMLRPDPCPCGSPLPALRVRGRSGDILTFPTGRGADVRLSPLALSSLFDRVPGIELFQVEQTAPTTLRVRLETAPGADADTVWRTSRDELTRLLADNRLDDVTVERADEPPHQTPGGKYRTVVPLD</sequence>
<evidence type="ECO:0000313" key="5">
    <source>
        <dbReference type="Proteomes" id="UP001282288"/>
    </source>
</evidence>
<dbReference type="EMBL" id="JARAWC010000020">
    <property type="protein sequence ID" value="MDX2963294.1"/>
    <property type="molecule type" value="Genomic_DNA"/>
</dbReference>
<evidence type="ECO:0000313" key="4">
    <source>
        <dbReference type="Proteomes" id="UP001272987"/>
    </source>
</evidence>
<dbReference type="GeneID" id="69808828"/>
<dbReference type="SUPFAM" id="SSF56801">
    <property type="entry name" value="Acetyl-CoA synthetase-like"/>
    <property type="match status" value="1"/>
</dbReference>
<dbReference type="RefSeq" id="WP_010356023.1">
    <property type="nucleotide sequence ID" value="NZ_BCML01000137.1"/>
</dbReference>
<protein>
    <submittedName>
        <fullName evidence="2">Phenylacetate--CoA ligase family protein</fullName>
    </submittedName>
</protein>
<dbReference type="Proteomes" id="UP001282288">
    <property type="component" value="Unassembled WGS sequence"/>
</dbReference>
<feature type="region of interest" description="Disordered" evidence="1">
    <location>
        <begin position="437"/>
        <end position="456"/>
    </location>
</feature>
<evidence type="ECO:0000313" key="3">
    <source>
        <dbReference type="EMBL" id="MDX3021488.1"/>
    </source>
</evidence>
<evidence type="ECO:0000256" key="1">
    <source>
        <dbReference type="SAM" id="MobiDB-lite"/>
    </source>
</evidence>
<organism evidence="2 5">
    <name type="scientific">Streptomyces acidiscabies</name>
    <dbReference type="NCBI Taxonomy" id="42234"/>
    <lineage>
        <taxon>Bacteria</taxon>
        <taxon>Bacillati</taxon>
        <taxon>Actinomycetota</taxon>
        <taxon>Actinomycetes</taxon>
        <taxon>Kitasatosporales</taxon>
        <taxon>Streptomycetaceae</taxon>
        <taxon>Streptomyces</taxon>
    </lineage>
</organism>
<dbReference type="InterPro" id="IPR042099">
    <property type="entry name" value="ANL_N_sf"/>
</dbReference>
<accession>A0AAP6BEN3</accession>
<dbReference type="PANTHER" id="PTHR36932">
    <property type="entry name" value="CAPSULAR POLYSACCHARIDE BIOSYNTHESIS PROTEIN"/>
    <property type="match status" value="1"/>
</dbReference>
<reference evidence="2 4" key="1">
    <citation type="journal article" date="2023" name="Microb. Genom.">
        <title>Mesoterricola silvestris gen. nov., sp. nov., Mesoterricola sediminis sp. nov., Geothrix oryzae sp. nov., Geothrix edaphica sp. nov., Geothrix rubra sp. nov., and Geothrix limicola sp. nov., six novel members of Acidobacteriota isolated from soils.</title>
        <authorList>
            <person name="Weisberg A.J."/>
            <person name="Pearce E."/>
            <person name="Kramer C.G."/>
            <person name="Chang J.H."/>
            <person name="Clarke C.R."/>
        </authorList>
    </citation>
    <scope>NUCLEOTIDE SEQUENCE</scope>
    <source>
        <strain evidence="3 4">NB05-1H</strain>
        <strain evidence="2">NRRL_B-16521</strain>
    </source>
</reference>
<name>A0AAP6BEN3_9ACTN</name>
<dbReference type="EMBL" id="JARAWP010000016">
    <property type="protein sequence ID" value="MDX3021488.1"/>
    <property type="molecule type" value="Genomic_DNA"/>
</dbReference>
<dbReference type="AlphaFoldDB" id="A0AAP6BEN3"/>
<dbReference type="InterPro" id="IPR053158">
    <property type="entry name" value="CapK_Type1_Caps_Biosynth"/>
</dbReference>
<keyword evidence="2" id="KW-0436">Ligase</keyword>